<accession>A0AAD6KNZ0</accession>
<dbReference type="AlphaFoldDB" id="A0AAD6KNZ0"/>
<name>A0AAD6KNZ0_9ROSI</name>
<dbReference type="Proteomes" id="UP001162972">
    <property type="component" value="Chromosome 1"/>
</dbReference>
<proteinExistence type="predicted"/>
<gene>
    <name evidence="1" type="ORF">OIU84_022616</name>
</gene>
<organism evidence="1 2">
    <name type="scientific">Salix udensis</name>
    <dbReference type="NCBI Taxonomy" id="889485"/>
    <lineage>
        <taxon>Eukaryota</taxon>
        <taxon>Viridiplantae</taxon>
        <taxon>Streptophyta</taxon>
        <taxon>Embryophyta</taxon>
        <taxon>Tracheophyta</taxon>
        <taxon>Spermatophyta</taxon>
        <taxon>Magnoliopsida</taxon>
        <taxon>eudicotyledons</taxon>
        <taxon>Gunneridae</taxon>
        <taxon>Pentapetalae</taxon>
        <taxon>rosids</taxon>
        <taxon>fabids</taxon>
        <taxon>Malpighiales</taxon>
        <taxon>Salicaceae</taxon>
        <taxon>Saliceae</taxon>
        <taxon>Salix</taxon>
    </lineage>
</organism>
<sequence>MNARLCYDDVFNTKARKALSVSLQPSPFAIRHSPFAIRHSQPTPHHPRRKAGLCGGPSLMVHAGGSLVGPRVCEKRGDEKDKRIIGKKLGQVMSYGRVE</sequence>
<evidence type="ECO:0000313" key="1">
    <source>
        <dbReference type="EMBL" id="KAJ6427052.1"/>
    </source>
</evidence>
<evidence type="ECO:0000313" key="2">
    <source>
        <dbReference type="Proteomes" id="UP001162972"/>
    </source>
</evidence>
<keyword evidence="2" id="KW-1185">Reference proteome</keyword>
<dbReference type="EMBL" id="JAPFFJ010000005">
    <property type="protein sequence ID" value="KAJ6427052.1"/>
    <property type="molecule type" value="Genomic_DNA"/>
</dbReference>
<comment type="caution">
    <text evidence="1">The sequence shown here is derived from an EMBL/GenBank/DDBJ whole genome shotgun (WGS) entry which is preliminary data.</text>
</comment>
<reference evidence="1 2" key="1">
    <citation type="journal article" date="2023" name="Int. J. Mol. Sci.">
        <title>De Novo Assembly and Annotation of 11 Diverse Shrub Willow (Salix) Genomes Reveals Novel Gene Organization in Sex-Linked Regions.</title>
        <authorList>
            <person name="Hyden B."/>
            <person name="Feng K."/>
            <person name="Yates T.B."/>
            <person name="Jawdy S."/>
            <person name="Cereghino C."/>
            <person name="Smart L.B."/>
            <person name="Muchero W."/>
        </authorList>
    </citation>
    <scope>NUCLEOTIDE SEQUENCE [LARGE SCALE GENOMIC DNA]</scope>
    <source>
        <tissue evidence="1">Shoot tip</tissue>
    </source>
</reference>
<protein>
    <submittedName>
        <fullName evidence="1">Uncharacterized protein</fullName>
    </submittedName>
</protein>